<dbReference type="Gene3D" id="3.60.15.10">
    <property type="entry name" value="Ribonuclease Z/Hydroxyacylglutathione hydrolase-like"/>
    <property type="match status" value="1"/>
</dbReference>
<protein>
    <recommendedName>
        <fullName evidence="11">Protein artemis</fullName>
    </recommendedName>
    <alternativeName>
        <fullName evidence="12">DNA cross-link repair 1C protein</fullName>
    </alternativeName>
</protein>
<name>A0A6A6W7Y8_9PEZI</name>
<evidence type="ECO:0000256" key="13">
    <source>
        <dbReference type="SAM" id="MobiDB-lite"/>
    </source>
</evidence>
<dbReference type="GeneID" id="54490474"/>
<keyword evidence="10" id="KW-0539">Nucleus</keyword>
<keyword evidence="16" id="KW-1185">Reference proteome</keyword>
<feature type="region of interest" description="Disordered" evidence="13">
    <location>
        <begin position="631"/>
        <end position="665"/>
    </location>
</feature>
<keyword evidence="4" id="KW-0255">Endonuclease</keyword>
<dbReference type="GO" id="GO:0003684">
    <property type="term" value="F:damaged DNA binding"/>
    <property type="evidence" value="ECO:0007669"/>
    <property type="project" value="TreeGrafter"/>
</dbReference>
<dbReference type="PANTHER" id="PTHR23240:SF8">
    <property type="entry name" value="PROTEIN ARTEMIS"/>
    <property type="match status" value="1"/>
</dbReference>
<evidence type="ECO:0000313" key="16">
    <source>
        <dbReference type="Proteomes" id="UP000799437"/>
    </source>
</evidence>
<dbReference type="OrthoDB" id="5561659at2759"/>
<evidence type="ECO:0000256" key="7">
    <source>
        <dbReference type="ARBA" id="ARBA00022839"/>
    </source>
</evidence>
<feature type="compositionally biased region" description="Basic and acidic residues" evidence="13">
    <location>
        <begin position="646"/>
        <end position="658"/>
    </location>
</feature>
<dbReference type="Pfam" id="PF07522">
    <property type="entry name" value="DRMBL"/>
    <property type="match status" value="1"/>
</dbReference>
<keyword evidence="5" id="KW-0227">DNA damage</keyword>
<gene>
    <name evidence="15" type="ORF">EJ05DRAFT_537981</name>
</gene>
<dbReference type="GO" id="GO:0035312">
    <property type="term" value="F:5'-3' DNA exonuclease activity"/>
    <property type="evidence" value="ECO:0007669"/>
    <property type="project" value="TreeGrafter"/>
</dbReference>
<feature type="region of interest" description="Disordered" evidence="13">
    <location>
        <begin position="511"/>
        <end position="563"/>
    </location>
</feature>
<evidence type="ECO:0000256" key="4">
    <source>
        <dbReference type="ARBA" id="ARBA00022759"/>
    </source>
</evidence>
<feature type="region of interest" description="Disordered" evidence="13">
    <location>
        <begin position="705"/>
        <end position="731"/>
    </location>
</feature>
<dbReference type="InterPro" id="IPR011084">
    <property type="entry name" value="DRMBL"/>
</dbReference>
<dbReference type="AlphaFoldDB" id="A0A6A6W7Y8"/>
<keyword evidence="7" id="KW-0269">Exonuclease</keyword>
<evidence type="ECO:0000256" key="6">
    <source>
        <dbReference type="ARBA" id="ARBA00022801"/>
    </source>
</evidence>
<comment type="subcellular location">
    <subcellularLocation>
        <location evidence="1">Nucleus</location>
    </subcellularLocation>
</comment>
<evidence type="ECO:0000259" key="14">
    <source>
        <dbReference type="Pfam" id="PF07522"/>
    </source>
</evidence>
<feature type="domain" description="DNA repair metallo-beta-lactamase" evidence="14">
    <location>
        <begin position="438"/>
        <end position="468"/>
    </location>
</feature>
<dbReference type="GO" id="GO:0000723">
    <property type="term" value="P:telomere maintenance"/>
    <property type="evidence" value="ECO:0007669"/>
    <property type="project" value="TreeGrafter"/>
</dbReference>
<reference evidence="15" key="1">
    <citation type="journal article" date="2020" name="Stud. Mycol.">
        <title>101 Dothideomycetes genomes: a test case for predicting lifestyles and emergence of pathogens.</title>
        <authorList>
            <person name="Haridas S."/>
            <person name="Albert R."/>
            <person name="Binder M."/>
            <person name="Bloem J."/>
            <person name="Labutti K."/>
            <person name="Salamov A."/>
            <person name="Andreopoulos B."/>
            <person name="Baker S."/>
            <person name="Barry K."/>
            <person name="Bills G."/>
            <person name="Bluhm B."/>
            <person name="Cannon C."/>
            <person name="Castanera R."/>
            <person name="Culley D."/>
            <person name="Daum C."/>
            <person name="Ezra D."/>
            <person name="Gonzalez J."/>
            <person name="Henrissat B."/>
            <person name="Kuo A."/>
            <person name="Liang C."/>
            <person name="Lipzen A."/>
            <person name="Lutzoni F."/>
            <person name="Magnuson J."/>
            <person name="Mondo S."/>
            <person name="Nolan M."/>
            <person name="Ohm R."/>
            <person name="Pangilinan J."/>
            <person name="Park H.-J."/>
            <person name="Ramirez L."/>
            <person name="Alfaro M."/>
            <person name="Sun H."/>
            <person name="Tritt A."/>
            <person name="Yoshinaga Y."/>
            <person name="Zwiers L.-H."/>
            <person name="Turgeon B."/>
            <person name="Goodwin S."/>
            <person name="Spatafora J."/>
            <person name="Crous P."/>
            <person name="Grigoriev I."/>
        </authorList>
    </citation>
    <scope>NUCLEOTIDE SEQUENCE</scope>
    <source>
        <strain evidence="15">CBS 121739</strain>
    </source>
</reference>
<evidence type="ECO:0000256" key="5">
    <source>
        <dbReference type="ARBA" id="ARBA00022763"/>
    </source>
</evidence>
<evidence type="ECO:0000256" key="1">
    <source>
        <dbReference type="ARBA" id="ARBA00004123"/>
    </source>
</evidence>
<evidence type="ECO:0000256" key="10">
    <source>
        <dbReference type="ARBA" id="ARBA00023242"/>
    </source>
</evidence>
<accession>A0A6A6W7Y8</accession>
<evidence type="ECO:0000256" key="8">
    <source>
        <dbReference type="ARBA" id="ARBA00023172"/>
    </source>
</evidence>
<dbReference type="InterPro" id="IPR036866">
    <property type="entry name" value="RibonucZ/Hydroxyglut_hydro"/>
</dbReference>
<comment type="similarity">
    <text evidence="2">Belongs to the DNA repair metallo-beta-lactamase (DRMBL) family.</text>
</comment>
<evidence type="ECO:0000256" key="11">
    <source>
        <dbReference type="ARBA" id="ARBA00039759"/>
    </source>
</evidence>
<keyword evidence="8" id="KW-0233">DNA recombination</keyword>
<dbReference type="GO" id="GO:0005634">
    <property type="term" value="C:nucleus"/>
    <property type="evidence" value="ECO:0007669"/>
    <property type="project" value="UniProtKB-SubCell"/>
</dbReference>
<dbReference type="GO" id="GO:0006303">
    <property type="term" value="P:double-strand break repair via nonhomologous end joining"/>
    <property type="evidence" value="ECO:0007669"/>
    <property type="project" value="TreeGrafter"/>
</dbReference>
<keyword evidence="3" id="KW-0540">Nuclease</keyword>
<dbReference type="Proteomes" id="UP000799437">
    <property type="component" value="Unassembled WGS sequence"/>
</dbReference>
<dbReference type="PANTHER" id="PTHR23240">
    <property type="entry name" value="DNA CROSS-LINK REPAIR PROTEIN PSO2/SNM1-RELATED"/>
    <property type="match status" value="1"/>
</dbReference>
<feature type="compositionally biased region" description="Basic and acidic residues" evidence="13">
    <location>
        <begin position="511"/>
        <end position="525"/>
    </location>
</feature>
<proteinExistence type="inferred from homology"/>
<dbReference type="SUPFAM" id="SSF56281">
    <property type="entry name" value="Metallo-hydrolase/oxidoreductase"/>
    <property type="match status" value="1"/>
</dbReference>
<dbReference type="EMBL" id="ML996571">
    <property type="protein sequence ID" value="KAF2758655.1"/>
    <property type="molecule type" value="Genomic_DNA"/>
</dbReference>
<dbReference type="Pfam" id="PF23023">
    <property type="entry name" value="Anti-Pycsar_Apyc1"/>
    <property type="match status" value="1"/>
</dbReference>
<keyword evidence="6" id="KW-0378">Hydrolase</keyword>
<evidence type="ECO:0000256" key="3">
    <source>
        <dbReference type="ARBA" id="ARBA00022722"/>
    </source>
</evidence>
<dbReference type="GO" id="GO:0004519">
    <property type="term" value="F:endonuclease activity"/>
    <property type="evidence" value="ECO:0007669"/>
    <property type="project" value="UniProtKB-KW"/>
</dbReference>
<organism evidence="15 16">
    <name type="scientific">Pseudovirgaria hyperparasitica</name>
    <dbReference type="NCBI Taxonomy" id="470096"/>
    <lineage>
        <taxon>Eukaryota</taxon>
        <taxon>Fungi</taxon>
        <taxon>Dikarya</taxon>
        <taxon>Ascomycota</taxon>
        <taxon>Pezizomycotina</taxon>
        <taxon>Dothideomycetes</taxon>
        <taxon>Dothideomycetes incertae sedis</taxon>
        <taxon>Acrospermales</taxon>
        <taxon>Acrospermaceae</taxon>
        <taxon>Pseudovirgaria</taxon>
    </lineage>
</organism>
<evidence type="ECO:0000256" key="2">
    <source>
        <dbReference type="ARBA" id="ARBA00010304"/>
    </source>
</evidence>
<evidence type="ECO:0000256" key="12">
    <source>
        <dbReference type="ARBA" id="ARBA00042677"/>
    </source>
</evidence>
<sequence length="788" mass="88261">MSTFDGIVSEFPEIRIDDFRKKVNHPSPLACFLSHVHSDHLRGLESLRSPFVYCSPATKEILLRLERYQPRMNFNKKILESRVQTYKHLKGLLKSIPLNTPTQIELCLGHSIRVTLLDANHCIGAVMFLIEGNNRAILYTGDIRSETWWVNSLIRNPVVIPYTLGKRRLDRIYLDTTFAMNSNIYREFPSKAEGIREMLEQVERYPPDTIFYFHAWTFGYEDVWTALAAFLNSRIHLDRYRLSLYRSLARTGTAPPCLDAAQFCGFELGNHKPQGFVTSDPVVQVHSCERGSSCPIFDKDEAQRVVTIIPIVTRTKSGSPVPEIGAGGGQGDLDQTNDLIIDDTQALEQLIRFAQQTLQDSNPKLLQSTLRVLSAITRADGHKSIPLHELKAAFEDSADIPLEAFVNALGNNGSGRDGSADFQYPQSGVAGSSTLPATIRFPYSRHSSYTELCDLVKAFHPKDVYPCTIDVMSWDPSQTMRALFGHLCSADLFEHDKLMLDRYQEMQRFRSTKRRLDETQGEDRPQSSVNGHSSTQESTASPKKGRRSGMYDGSLRSNDEEPSYDFTQYATCDTQMQLDNMGDDDLVSFERDPPYEHSYDTLQQIIFHDLQTESLDTDISIAATTGADTQAHLSPSFLEPQIPQRSFRDRTESQEKESPTLLVSSSPFSRAAPAAIFETDSGPNCSPSTSKLITSSKARNNGRLSQANVSKKASLPSIPSTVSTNPPSGSLPSRINTQLNTSMSALSPNYVTRKLAHDLAMEYDELTWFDFEGLVSAGNNHCEEEVEL</sequence>
<dbReference type="GO" id="GO:0006310">
    <property type="term" value="P:DNA recombination"/>
    <property type="evidence" value="ECO:0007669"/>
    <property type="project" value="UniProtKB-KW"/>
</dbReference>
<evidence type="ECO:0000256" key="9">
    <source>
        <dbReference type="ARBA" id="ARBA00023204"/>
    </source>
</evidence>
<dbReference type="RefSeq" id="XP_033601106.1">
    <property type="nucleotide sequence ID" value="XM_033749420.1"/>
</dbReference>
<dbReference type="GO" id="GO:0036297">
    <property type="term" value="P:interstrand cross-link repair"/>
    <property type="evidence" value="ECO:0007669"/>
    <property type="project" value="TreeGrafter"/>
</dbReference>
<feature type="compositionally biased region" description="Polar residues" evidence="13">
    <location>
        <begin position="526"/>
        <end position="541"/>
    </location>
</feature>
<evidence type="ECO:0000313" key="15">
    <source>
        <dbReference type="EMBL" id="KAF2758655.1"/>
    </source>
</evidence>
<keyword evidence="9" id="KW-0234">DNA repair</keyword>